<reference evidence="9 10" key="1">
    <citation type="submission" date="2017-05" db="EMBL/GenBank/DDBJ databases">
        <title>Isolation of Rhodococcus sp. S2-17 biodegrading of BP-3.</title>
        <authorList>
            <person name="Lee Y."/>
            <person name="Kim K.H."/>
            <person name="Chun B.H."/>
            <person name="Jung H.S."/>
            <person name="Jeon C.O."/>
        </authorList>
    </citation>
    <scope>NUCLEOTIDE SEQUENCE [LARGE SCALE GENOMIC DNA]</scope>
    <source>
        <strain evidence="9 10">S2-17</strain>
        <plasmid evidence="10">prb29</plasmid>
    </source>
</reference>
<organism evidence="9 10">
    <name type="scientific">Rhodococcus oxybenzonivorans</name>
    <dbReference type="NCBI Taxonomy" id="1990687"/>
    <lineage>
        <taxon>Bacteria</taxon>
        <taxon>Bacillati</taxon>
        <taxon>Actinomycetota</taxon>
        <taxon>Actinomycetes</taxon>
        <taxon>Mycobacteriales</taxon>
        <taxon>Nocardiaceae</taxon>
        <taxon>Rhodococcus</taxon>
    </lineage>
</organism>
<name>A0A2S2C7T2_9NOCA</name>
<dbReference type="Gene3D" id="1.20.1250.20">
    <property type="entry name" value="MFS general substrate transporter like domains"/>
    <property type="match status" value="1"/>
</dbReference>
<keyword evidence="5 7" id="KW-1133">Transmembrane helix</keyword>
<feature type="transmembrane region" description="Helical" evidence="7">
    <location>
        <begin position="261"/>
        <end position="283"/>
    </location>
</feature>
<dbReference type="SUPFAM" id="SSF103473">
    <property type="entry name" value="MFS general substrate transporter"/>
    <property type="match status" value="1"/>
</dbReference>
<feature type="transmembrane region" description="Helical" evidence="7">
    <location>
        <begin position="320"/>
        <end position="345"/>
    </location>
</feature>
<feature type="domain" description="Major facilitator superfamily (MFS) profile" evidence="8">
    <location>
        <begin position="25"/>
        <end position="411"/>
    </location>
</feature>
<geneLocation type="plasmid" evidence="10">
    <name>prb29</name>
</geneLocation>
<keyword evidence="3" id="KW-1003">Cell membrane</keyword>
<feature type="transmembrane region" description="Helical" evidence="7">
    <location>
        <begin position="357"/>
        <end position="382"/>
    </location>
</feature>
<dbReference type="PANTHER" id="PTHR43414">
    <property type="entry name" value="MULTIDRUG RESISTANCE PROTEIN MDTG"/>
    <property type="match status" value="1"/>
</dbReference>
<keyword evidence="2" id="KW-0813">Transport</keyword>
<dbReference type="PROSITE" id="PS50850">
    <property type="entry name" value="MFS"/>
    <property type="match status" value="1"/>
</dbReference>
<dbReference type="InterPro" id="IPR011701">
    <property type="entry name" value="MFS"/>
</dbReference>
<proteinExistence type="predicted"/>
<accession>A0A2S2C7T2</accession>
<evidence type="ECO:0000256" key="4">
    <source>
        <dbReference type="ARBA" id="ARBA00022692"/>
    </source>
</evidence>
<keyword evidence="9" id="KW-0614">Plasmid</keyword>
<sequence>MTPSGLPPLEAVDHPTPTTGLRRGHVGAIAASHCATSFAALGLPPYLSQLLPELGDPHARWAGLLYVLPTLCTALSAPVWGRLADRYGRKRLLVRAQLGLMLAFGLAALAESITTLAIALAAQGLLGGTYSASTGYLAAGLRGHALARGLAMMQISARTSLAGAPVVVGVLSTTLDIQQMYGLAALLPAAAAVAVMLLPEPTDGGQADDRAAETTPPPGEKQRRITVAGLGLAEAGFVLVTVVTYPYFLPLLAQVAPGLPPVAGGLLFAAPHVCYIVASTPALRWLRDRARTGLIAGYGLAAASAAAHLVPVLIPSAPGLVFVLAGRVLLGAALTFGLTSLSLLAAEAVASRRPGQLFGTVEACSKGGAVVAGVSASALVAVGAGAPLVVSVAAGIALAAGVTRFTASRSPLPHDDSERSSL</sequence>
<evidence type="ECO:0000259" key="8">
    <source>
        <dbReference type="PROSITE" id="PS50850"/>
    </source>
</evidence>
<evidence type="ECO:0000256" key="7">
    <source>
        <dbReference type="SAM" id="Phobius"/>
    </source>
</evidence>
<gene>
    <name evidence="9" type="ORF">CBI38_35510</name>
</gene>
<feature type="transmembrane region" description="Helical" evidence="7">
    <location>
        <begin position="295"/>
        <end position="314"/>
    </location>
</feature>
<keyword evidence="6 7" id="KW-0472">Membrane</keyword>
<dbReference type="Pfam" id="PF07690">
    <property type="entry name" value="MFS_1"/>
    <property type="match status" value="1"/>
</dbReference>
<dbReference type="InterPro" id="IPR020846">
    <property type="entry name" value="MFS_dom"/>
</dbReference>
<keyword evidence="4 7" id="KW-0812">Transmembrane</keyword>
<dbReference type="AlphaFoldDB" id="A0A2S2C7T2"/>
<dbReference type="Proteomes" id="UP000245711">
    <property type="component" value="Plasmid pRB29"/>
</dbReference>
<feature type="transmembrane region" description="Helical" evidence="7">
    <location>
        <begin position="59"/>
        <end position="80"/>
    </location>
</feature>
<feature type="transmembrane region" description="Helical" evidence="7">
    <location>
        <begin position="177"/>
        <end position="198"/>
    </location>
</feature>
<dbReference type="InterPro" id="IPR036259">
    <property type="entry name" value="MFS_trans_sf"/>
</dbReference>
<protein>
    <recommendedName>
        <fullName evidence="8">Major facilitator superfamily (MFS) profile domain-containing protein</fullName>
    </recommendedName>
</protein>
<dbReference type="RefSeq" id="WP_109336353.1">
    <property type="nucleotide sequence ID" value="NZ_CP021356.1"/>
</dbReference>
<dbReference type="GO" id="GO:0005886">
    <property type="term" value="C:plasma membrane"/>
    <property type="evidence" value="ECO:0007669"/>
    <property type="project" value="UniProtKB-SubCell"/>
</dbReference>
<keyword evidence="10" id="KW-1185">Reference proteome</keyword>
<evidence type="ECO:0000256" key="2">
    <source>
        <dbReference type="ARBA" id="ARBA00022448"/>
    </source>
</evidence>
<evidence type="ECO:0000313" key="10">
    <source>
        <dbReference type="Proteomes" id="UP000245711"/>
    </source>
</evidence>
<evidence type="ECO:0000256" key="6">
    <source>
        <dbReference type="ARBA" id="ARBA00023136"/>
    </source>
</evidence>
<dbReference type="GO" id="GO:0022857">
    <property type="term" value="F:transmembrane transporter activity"/>
    <property type="evidence" value="ECO:0007669"/>
    <property type="project" value="InterPro"/>
</dbReference>
<feature type="transmembrane region" description="Helical" evidence="7">
    <location>
        <begin position="227"/>
        <end position="249"/>
    </location>
</feature>
<dbReference type="OrthoDB" id="9764259at2"/>
<evidence type="ECO:0000256" key="1">
    <source>
        <dbReference type="ARBA" id="ARBA00004651"/>
    </source>
</evidence>
<evidence type="ECO:0000313" key="9">
    <source>
        <dbReference type="EMBL" id="AWK76941.1"/>
    </source>
</evidence>
<dbReference type="PANTHER" id="PTHR43414:SF6">
    <property type="entry name" value="MULTIDRUG RESISTANCE PROTEIN MDTG"/>
    <property type="match status" value="1"/>
</dbReference>
<dbReference type="KEGG" id="roz:CBI38_35510"/>
<evidence type="ECO:0000256" key="5">
    <source>
        <dbReference type="ARBA" id="ARBA00022989"/>
    </source>
</evidence>
<dbReference type="EMBL" id="CP021356">
    <property type="protein sequence ID" value="AWK76941.1"/>
    <property type="molecule type" value="Genomic_DNA"/>
</dbReference>
<evidence type="ECO:0000256" key="3">
    <source>
        <dbReference type="ARBA" id="ARBA00022475"/>
    </source>
</evidence>
<comment type="subcellular location">
    <subcellularLocation>
        <location evidence="1">Cell membrane</location>
        <topology evidence="1">Multi-pass membrane protein</topology>
    </subcellularLocation>
</comment>